<sequence length="386" mass="42538">MNPRRDLTTSQPSLAGQNEQLDLQEVDLQEEEVPRLEWDFSLLASIPSSSSSLLASDSIGSIAFSPCNDNSTYDSLLATAGIARKIRVYHLGSLIECVVQSQPSVSICTPAKLSSVRFRARNVIAAGDYDGVVTEYDITRGCGTAMYERDEHGGRRIWSIDYSSYTSLAASGSDDCTAHLWDPRVNSDTLHETIPFTSPVCCVEFDPNGDPFFAAGCADKKAYVYDVRMVRQGPVKVLERHTRAVTYVRFAGHGRLVSSGADGQHMLWDWSNGQCVREYTGHMNSRSFIGMGVWMHKGLVASGSESNEVFVYDLRWGRPVWVQGFAEHVQSTSEVHERRRNGGFVSAVSWWQGTGDRAGDDNGVLVAGGTDGVVKVFGCRRKEQIE</sequence>
<dbReference type="SMART" id="SM00320">
    <property type="entry name" value="WD40"/>
    <property type="match status" value="7"/>
</dbReference>
<dbReference type="EMBL" id="JAMQYH010000004">
    <property type="protein sequence ID" value="KAJ1691443.1"/>
    <property type="molecule type" value="Genomic_DNA"/>
</dbReference>
<dbReference type="PANTHER" id="PTHR45389:SF1">
    <property type="entry name" value="WD REPEAT-CONTAINING PROTEIN RUP1"/>
    <property type="match status" value="1"/>
</dbReference>
<dbReference type="AlphaFoldDB" id="A0A9Q0CCL8"/>
<gene>
    <name evidence="2" type="ORF">LUZ63_015598</name>
</gene>
<dbReference type="InterPro" id="IPR036322">
    <property type="entry name" value="WD40_repeat_dom_sf"/>
</dbReference>
<reference evidence="2" key="1">
    <citation type="journal article" date="2022" name="Cell">
        <title>Repeat-based holocentromeres influence genome architecture and karyotype evolution.</title>
        <authorList>
            <person name="Hofstatter P.G."/>
            <person name="Thangavel G."/>
            <person name="Lux T."/>
            <person name="Neumann P."/>
            <person name="Vondrak T."/>
            <person name="Novak P."/>
            <person name="Zhang M."/>
            <person name="Costa L."/>
            <person name="Castellani M."/>
            <person name="Scott A."/>
            <person name="Toegelov H."/>
            <person name="Fuchs J."/>
            <person name="Mata-Sucre Y."/>
            <person name="Dias Y."/>
            <person name="Vanzela A.L.L."/>
            <person name="Huettel B."/>
            <person name="Almeida C.C.S."/>
            <person name="Simkova H."/>
            <person name="Souza G."/>
            <person name="Pedrosa-Harand A."/>
            <person name="Macas J."/>
            <person name="Mayer K.F.X."/>
            <person name="Houben A."/>
            <person name="Marques A."/>
        </authorList>
    </citation>
    <scope>NUCLEOTIDE SEQUENCE</scope>
    <source>
        <strain evidence="2">RhyBre1mFocal</strain>
    </source>
</reference>
<dbReference type="Gene3D" id="2.130.10.10">
    <property type="entry name" value="YVTN repeat-like/Quinoprotein amine dehydrogenase"/>
    <property type="match status" value="1"/>
</dbReference>
<evidence type="ECO:0000313" key="2">
    <source>
        <dbReference type="EMBL" id="KAJ1691443.1"/>
    </source>
</evidence>
<comment type="caution">
    <text evidence="2">The sequence shown here is derived from an EMBL/GenBank/DDBJ whole genome shotgun (WGS) entry which is preliminary data.</text>
</comment>
<protein>
    <submittedName>
        <fullName evidence="2">Uncharacterized protein</fullName>
    </submittedName>
</protein>
<dbReference type="InterPro" id="IPR015943">
    <property type="entry name" value="WD40/YVTN_repeat-like_dom_sf"/>
</dbReference>
<organism evidence="2 3">
    <name type="scientific">Rhynchospora breviuscula</name>
    <dbReference type="NCBI Taxonomy" id="2022672"/>
    <lineage>
        <taxon>Eukaryota</taxon>
        <taxon>Viridiplantae</taxon>
        <taxon>Streptophyta</taxon>
        <taxon>Embryophyta</taxon>
        <taxon>Tracheophyta</taxon>
        <taxon>Spermatophyta</taxon>
        <taxon>Magnoliopsida</taxon>
        <taxon>Liliopsida</taxon>
        <taxon>Poales</taxon>
        <taxon>Cyperaceae</taxon>
        <taxon>Cyperoideae</taxon>
        <taxon>Rhynchosporeae</taxon>
        <taxon>Rhynchospora</taxon>
    </lineage>
</organism>
<dbReference type="SUPFAM" id="SSF50978">
    <property type="entry name" value="WD40 repeat-like"/>
    <property type="match status" value="1"/>
</dbReference>
<dbReference type="OrthoDB" id="273771at2759"/>
<name>A0A9Q0CCL8_9POAL</name>
<feature type="repeat" description="WD" evidence="1">
    <location>
        <begin position="238"/>
        <end position="278"/>
    </location>
</feature>
<keyword evidence="3" id="KW-1185">Reference proteome</keyword>
<dbReference type="Proteomes" id="UP001151287">
    <property type="component" value="Unassembled WGS sequence"/>
</dbReference>
<dbReference type="PANTHER" id="PTHR45389">
    <property type="entry name" value="WD REPEAT-CONTAINING PROTEIN RUP1"/>
    <property type="match status" value="1"/>
</dbReference>
<evidence type="ECO:0000256" key="1">
    <source>
        <dbReference type="PROSITE-ProRule" id="PRU00221"/>
    </source>
</evidence>
<dbReference type="InterPro" id="IPR044616">
    <property type="entry name" value="RUP1/2"/>
</dbReference>
<dbReference type="PROSITE" id="PS50082">
    <property type="entry name" value="WD_REPEATS_2"/>
    <property type="match status" value="1"/>
</dbReference>
<dbReference type="Pfam" id="PF00400">
    <property type="entry name" value="WD40"/>
    <property type="match status" value="3"/>
</dbReference>
<dbReference type="GO" id="GO:0010224">
    <property type="term" value="P:response to UV-B"/>
    <property type="evidence" value="ECO:0007669"/>
    <property type="project" value="TreeGrafter"/>
</dbReference>
<keyword evidence="1" id="KW-0853">WD repeat</keyword>
<dbReference type="InterPro" id="IPR001680">
    <property type="entry name" value="WD40_rpt"/>
</dbReference>
<accession>A0A9Q0CCL8</accession>
<evidence type="ECO:0000313" key="3">
    <source>
        <dbReference type="Proteomes" id="UP001151287"/>
    </source>
</evidence>
<proteinExistence type="predicted"/>